<evidence type="ECO:0000313" key="2">
    <source>
        <dbReference type="Proteomes" id="UP000299102"/>
    </source>
</evidence>
<sequence length="115" mass="13294">MAIHQQLPFTVDKYTYVYIYLHVYLTGHMRENIIQPGRAAASRGSIGDVVVARVDERRLRRAPFVEITATVRWLLQKKVLAVKIKRIDELQTKRFSITADLIEKCPVQCNETLPL</sequence>
<keyword evidence="2" id="KW-1185">Reference proteome</keyword>
<dbReference type="EMBL" id="BGZK01001798">
    <property type="protein sequence ID" value="GBP86475.1"/>
    <property type="molecule type" value="Genomic_DNA"/>
</dbReference>
<proteinExistence type="predicted"/>
<evidence type="ECO:0000313" key="1">
    <source>
        <dbReference type="EMBL" id="GBP86475.1"/>
    </source>
</evidence>
<organism evidence="1 2">
    <name type="scientific">Eumeta variegata</name>
    <name type="common">Bagworm moth</name>
    <name type="synonym">Eumeta japonica</name>
    <dbReference type="NCBI Taxonomy" id="151549"/>
    <lineage>
        <taxon>Eukaryota</taxon>
        <taxon>Metazoa</taxon>
        <taxon>Ecdysozoa</taxon>
        <taxon>Arthropoda</taxon>
        <taxon>Hexapoda</taxon>
        <taxon>Insecta</taxon>
        <taxon>Pterygota</taxon>
        <taxon>Neoptera</taxon>
        <taxon>Endopterygota</taxon>
        <taxon>Lepidoptera</taxon>
        <taxon>Glossata</taxon>
        <taxon>Ditrysia</taxon>
        <taxon>Tineoidea</taxon>
        <taxon>Psychidae</taxon>
        <taxon>Oiketicinae</taxon>
        <taxon>Eumeta</taxon>
    </lineage>
</organism>
<comment type="caution">
    <text evidence="1">The sequence shown here is derived from an EMBL/GenBank/DDBJ whole genome shotgun (WGS) entry which is preliminary data.</text>
</comment>
<protein>
    <submittedName>
        <fullName evidence="1">Uncharacterized protein</fullName>
    </submittedName>
</protein>
<gene>
    <name evidence="1" type="ORF">EVAR_53826_1</name>
</gene>
<reference evidence="1 2" key="1">
    <citation type="journal article" date="2019" name="Commun. Biol.">
        <title>The bagworm genome reveals a unique fibroin gene that provides high tensile strength.</title>
        <authorList>
            <person name="Kono N."/>
            <person name="Nakamura H."/>
            <person name="Ohtoshi R."/>
            <person name="Tomita M."/>
            <person name="Numata K."/>
            <person name="Arakawa K."/>
        </authorList>
    </citation>
    <scope>NUCLEOTIDE SEQUENCE [LARGE SCALE GENOMIC DNA]</scope>
</reference>
<dbReference type="AlphaFoldDB" id="A0A4C1ZIV4"/>
<name>A0A4C1ZIV4_EUMVA</name>
<accession>A0A4C1ZIV4</accession>
<dbReference type="Proteomes" id="UP000299102">
    <property type="component" value="Unassembled WGS sequence"/>
</dbReference>